<evidence type="ECO:0000313" key="3">
    <source>
        <dbReference type="EMBL" id="KAB8181312.1"/>
    </source>
</evidence>
<keyword evidence="4" id="KW-1185">Reference proteome</keyword>
<dbReference type="PANTHER" id="PTHR35337">
    <property type="entry name" value="SLR1478 PROTEIN"/>
    <property type="match status" value="1"/>
</dbReference>
<evidence type="ECO:0000313" key="5">
    <source>
        <dbReference type="Proteomes" id="UP000320431"/>
    </source>
</evidence>
<feature type="transmembrane region" description="Helical" evidence="1">
    <location>
        <begin position="111"/>
        <end position="133"/>
    </location>
</feature>
<dbReference type="PANTHER" id="PTHR35337:SF1">
    <property type="entry name" value="SLR1478 PROTEIN"/>
    <property type="match status" value="1"/>
</dbReference>
<dbReference type="Proteomes" id="UP000320431">
    <property type="component" value="Unassembled WGS sequence"/>
</dbReference>
<feature type="transmembrane region" description="Helical" evidence="1">
    <location>
        <begin position="238"/>
        <end position="257"/>
    </location>
</feature>
<evidence type="ECO:0000256" key="1">
    <source>
        <dbReference type="SAM" id="Phobius"/>
    </source>
</evidence>
<reference evidence="2 4" key="1">
    <citation type="submission" date="2018-05" db="EMBL/GenBank/DDBJ databases">
        <title>The complete genome of Lysobacter maris HZ9B, a marine bacterium antagonistic against terrestrial plant pathogens.</title>
        <authorList>
            <person name="Zhang X.-Q."/>
        </authorList>
    </citation>
    <scope>NUCLEOTIDE SEQUENCE [LARGE SCALE GENOMIC DNA]</scope>
    <source>
        <strain evidence="2 4">HZ9B</strain>
    </source>
</reference>
<dbReference type="RefSeq" id="WP_111265043.1">
    <property type="nucleotide sequence ID" value="NZ_CP029843.1"/>
</dbReference>
<sequence>MKQENFVRRHEAEWQALEHWLRSRDVARKARAERRNWDGIADHEMPARYRRLCQQLALARRRGYSPQLTERLQQIVQRGHSQLYRSPPPRWQTALEFLVAGFPRQVRSERACMLAALALFVVPLVAIFVAIQIKPELASSLFDPIQLAGFESMYDPDDPDRKLGRDSGTDLAMFGYYIWNNVSIGFRTFATGLVAGFGSIFALVFNGITIGGVAGHLQAVGHGDPFWRFVAGHSAPELTAIVIAGGAGLRLGLNLVAPGRRRRIDALIDGGRRGARLCLGVFAMLVFAAFVEAFWSSIAWMPAVVKYSVGALLWTLVLGWLLLGGRHQGPTSADIDPIRDPQRDGGGDGA</sequence>
<dbReference type="EMBL" id="VICD02000204">
    <property type="protein sequence ID" value="KAB8181312.1"/>
    <property type="molecule type" value="Genomic_DNA"/>
</dbReference>
<feature type="transmembrane region" description="Helical" evidence="1">
    <location>
        <begin position="197"/>
        <end position="218"/>
    </location>
</feature>
<accession>A0A2U9T0A5</accession>
<gene>
    <name evidence="2" type="ORF">C9I47_0127</name>
    <name evidence="3" type="ORF">FKV24_011625</name>
</gene>
<dbReference type="OrthoDB" id="9792847at2"/>
<name>A0A2U9T0A5_9GAMM</name>
<evidence type="ECO:0000313" key="2">
    <source>
        <dbReference type="EMBL" id="AWV05853.1"/>
    </source>
</evidence>
<protein>
    <submittedName>
        <fullName evidence="2">Membrane protein</fullName>
    </submittedName>
    <submittedName>
        <fullName evidence="3">Stage II sporulation protein M</fullName>
    </submittedName>
</protein>
<proteinExistence type="predicted"/>
<dbReference type="EMBL" id="CP029843">
    <property type="protein sequence ID" value="AWV05853.1"/>
    <property type="molecule type" value="Genomic_DNA"/>
</dbReference>
<feature type="transmembrane region" description="Helical" evidence="1">
    <location>
        <begin position="304"/>
        <end position="323"/>
    </location>
</feature>
<dbReference type="InterPro" id="IPR002798">
    <property type="entry name" value="SpoIIM-like"/>
</dbReference>
<dbReference type="AlphaFoldDB" id="A0A2U9T0A5"/>
<dbReference type="Pfam" id="PF01944">
    <property type="entry name" value="SpoIIM"/>
    <property type="match status" value="1"/>
</dbReference>
<keyword evidence="1" id="KW-1133">Transmembrane helix</keyword>
<organism evidence="2 4">
    <name type="scientific">Marilutibacter maris</name>
    <dbReference type="NCBI Taxonomy" id="1605891"/>
    <lineage>
        <taxon>Bacteria</taxon>
        <taxon>Pseudomonadati</taxon>
        <taxon>Pseudomonadota</taxon>
        <taxon>Gammaproteobacteria</taxon>
        <taxon>Lysobacterales</taxon>
        <taxon>Lysobacteraceae</taxon>
        <taxon>Marilutibacter</taxon>
    </lineage>
</organism>
<keyword evidence="1" id="KW-0812">Transmembrane</keyword>
<feature type="transmembrane region" description="Helical" evidence="1">
    <location>
        <begin position="277"/>
        <end position="298"/>
    </location>
</feature>
<dbReference type="KEGG" id="lmb:C9I47_0127"/>
<keyword evidence="1" id="KW-0472">Membrane</keyword>
<evidence type="ECO:0000313" key="4">
    <source>
        <dbReference type="Proteomes" id="UP000249447"/>
    </source>
</evidence>
<dbReference type="Proteomes" id="UP000249447">
    <property type="component" value="Chromosome"/>
</dbReference>
<reference evidence="3 5" key="2">
    <citation type="submission" date="2019-10" db="EMBL/GenBank/DDBJ databases">
        <title>Lysobacter alkalisoli sp. nov., isolated from saline-alkaline soil.</title>
        <authorList>
            <person name="Sun J.-Q."/>
        </authorList>
    </citation>
    <scope>NUCLEOTIDE SEQUENCE [LARGE SCALE GENOMIC DNA]</scope>
    <source>
        <strain evidence="3 5">KCTC 42381</strain>
    </source>
</reference>
<feature type="transmembrane region" description="Helical" evidence="1">
    <location>
        <begin position="171"/>
        <end position="190"/>
    </location>
</feature>